<evidence type="ECO:0000259" key="1">
    <source>
        <dbReference type="Pfam" id="PF08447"/>
    </source>
</evidence>
<evidence type="ECO:0000259" key="2">
    <source>
        <dbReference type="Pfam" id="PF22905"/>
    </source>
</evidence>
<organism evidence="3 4">
    <name type="scientific">Bdellovibrio bacteriovorus</name>
    <dbReference type="NCBI Taxonomy" id="959"/>
    <lineage>
        <taxon>Bacteria</taxon>
        <taxon>Pseudomonadati</taxon>
        <taxon>Bdellovibrionota</taxon>
        <taxon>Bdellovibrionia</taxon>
        <taxon>Bdellovibrionales</taxon>
        <taxon>Pseudobdellovibrionaceae</taxon>
        <taxon>Bdellovibrio</taxon>
    </lineage>
</organism>
<proteinExistence type="predicted"/>
<feature type="domain" description="PAS fold-3" evidence="1">
    <location>
        <begin position="27"/>
        <end position="97"/>
    </location>
</feature>
<dbReference type="SUPFAM" id="SSF58104">
    <property type="entry name" value="Methyl-accepting chemotaxis protein (MCP) signaling domain"/>
    <property type="match status" value="1"/>
</dbReference>
<evidence type="ECO:0000313" key="3">
    <source>
        <dbReference type="EMBL" id="ASD65199.1"/>
    </source>
</evidence>
<dbReference type="AlphaFoldDB" id="A0A1Z3NCJ0"/>
<name>A0A1Z3NCJ0_BDEBC</name>
<accession>A0A1Z3NCJ0</accession>
<dbReference type="InterPro" id="IPR000014">
    <property type="entry name" value="PAS"/>
</dbReference>
<dbReference type="Gene3D" id="3.30.450.20">
    <property type="entry name" value="PAS domain"/>
    <property type="match status" value="1"/>
</dbReference>
<dbReference type="RefSeq" id="WP_088566596.1">
    <property type="nucleotide sequence ID" value="NZ_CP020946.1"/>
</dbReference>
<dbReference type="SUPFAM" id="SSF55785">
    <property type="entry name" value="PYP-like sensor domain (PAS domain)"/>
    <property type="match status" value="1"/>
</dbReference>
<reference evidence="3 4" key="1">
    <citation type="submission" date="2017-04" db="EMBL/GenBank/DDBJ databases">
        <title>Whole genome sequence of Bdellovibrio bacteriovorus strain SSB218315.</title>
        <authorList>
            <person name="Oyedara O."/>
            <person name="Rodriguez-Perez M.A."/>
        </authorList>
    </citation>
    <scope>NUCLEOTIDE SEQUENCE [LARGE SCALE GENOMIC DNA]</scope>
    <source>
        <strain evidence="3 4">SSB218315</strain>
    </source>
</reference>
<dbReference type="InterPro" id="IPR054469">
    <property type="entry name" value="Pred_hydrolase_N"/>
</dbReference>
<dbReference type="EMBL" id="CP020946">
    <property type="protein sequence ID" value="ASD65199.1"/>
    <property type="molecule type" value="Genomic_DNA"/>
</dbReference>
<dbReference type="Pfam" id="PF08447">
    <property type="entry name" value="PAS_3"/>
    <property type="match status" value="1"/>
</dbReference>
<dbReference type="NCBIfam" id="TIGR00229">
    <property type="entry name" value="sensory_box"/>
    <property type="match status" value="1"/>
</dbReference>
<dbReference type="InterPro" id="IPR035965">
    <property type="entry name" value="PAS-like_dom_sf"/>
</dbReference>
<dbReference type="Pfam" id="PF22905">
    <property type="entry name" value="Hydro_N_hd"/>
    <property type="match status" value="1"/>
</dbReference>
<feature type="domain" description="Predicted hydrolase N-terminal" evidence="2">
    <location>
        <begin position="192"/>
        <end position="260"/>
    </location>
</feature>
<dbReference type="Proteomes" id="UP000197003">
    <property type="component" value="Chromosome"/>
</dbReference>
<dbReference type="Gene3D" id="1.10.287.950">
    <property type="entry name" value="Methyl-accepting chemotaxis protein"/>
    <property type="match status" value="1"/>
</dbReference>
<sequence>MALEADFALDELFFSKTDFKGRIESGNQVFVRVSEYSKDEILGRPHNIIRHQDMPRSVFKLFWSYLQSNRPIAAFVKNRSKTGKYYWVFAMAFPMNDGYLSIRLKPTSVFLGEVQKIYAELVPRESTGLGIEQSEGLLLSELHKRGFHSYDAFMTRALLEEMKSRDQLLLHYEKKVLQTNKRSDRVGEMQEASGKCTDAARTAFDLADSLNQRFSRNNQAQNISDICREVQMVTTNLTISAAKLGEAGKTLSVVSKNLERLAMEIAESSREFDEIFASFSVAASRMYFSMATSRLQIEMMNHLIGETQSSEQEDFLVQNCHLLKDLISANFADVEETAKKLIKENKSLNRSINMLSKVTAGMDVICVVGKIEMARVKDFSSSLESLLGDMENLTASFKKTLRSIENESQWGLVRSSELKNHLYVISQSLRHVDNSMMA</sequence>
<dbReference type="CDD" id="cd00130">
    <property type="entry name" value="PAS"/>
    <property type="match status" value="1"/>
</dbReference>
<dbReference type="InterPro" id="IPR013655">
    <property type="entry name" value="PAS_fold_3"/>
</dbReference>
<evidence type="ECO:0000313" key="4">
    <source>
        <dbReference type="Proteomes" id="UP000197003"/>
    </source>
</evidence>
<gene>
    <name evidence="3" type="ORF">B9G79_17305</name>
</gene>
<dbReference type="OrthoDB" id="5287651at2"/>
<protein>
    <submittedName>
        <fullName evidence="3">Chemotaxis protein</fullName>
    </submittedName>
</protein>